<accession>A0A368VRW3</accession>
<dbReference type="Gene3D" id="3.30.390.10">
    <property type="entry name" value="Enolase-like, N-terminal domain"/>
    <property type="match status" value="1"/>
</dbReference>
<dbReference type="Pfam" id="PF13378">
    <property type="entry name" value="MR_MLE_C"/>
    <property type="match status" value="1"/>
</dbReference>
<sequence length="412" mass="45518">MLIERADVIVSSPGRNFVTLKITTDDGVVGYGDGTLNGRELAVASYLEGHVAPLLAGRDAHAIEDTWQYLYRGGYWRRGPVTMAAIAAVDTALWDIKAKVAGLPLYQLLGGASRQRCLVYGHASGQDIPELFDSVREHLAEGFRAIRIQTGVPGLDSVYGVASSSAASVGGDTRYDYEPARRSALPAEESWDTRAYLRHVPSVFEAVRSEFGDEIALLHDAHHRLTPIQAAKLGKSLEPYDLFWLEDVTPAENQEALRWVRHHTTTPLAIGEVFNTIWDYQYLISEQLIDYVRSPITHAGGITSVRRIMDYAALYQVKSGMHGPTDVSPIGLAAAAHLGLVLHNFGIQEYMVHSEQTREVFGPTHEFADGGLRPSEEPGLGIHFDEDLAAKYPYERAYLPVNRLLDGTVHDW</sequence>
<dbReference type="InterPro" id="IPR034589">
    <property type="entry name" value="D-mannonate_dehydratase-like"/>
</dbReference>
<dbReference type="GO" id="GO:0000287">
    <property type="term" value="F:magnesium ion binding"/>
    <property type="evidence" value="ECO:0007669"/>
    <property type="project" value="UniProtKB-ARBA"/>
</dbReference>
<dbReference type="GO" id="GO:0016052">
    <property type="term" value="P:carbohydrate catabolic process"/>
    <property type="evidence" value="ECO:0007669"/>
    <property type="project" value="UniProtKB-ARBA"/>
</dbReference>
<feature type="domain" description="Mandelate racemase/muconate lactonizing enzyme C-terminal" evidence="1">
    <location>
        <begin position="129"/>
        <end position="267"/>
    </location>
</feature>
<dbReference type="Gene3D" id="3.20.20.120">
    <property type="entry name" value="Enolase-like C-terminal domain"/>
    <property type="match status" value="1"/>
</dbReference>
<reference evidence="2 3" key="1">
    <citation type="submission" date="2018-07" db="EMBL/GenBank/DDBJ databases">
        <title>Genomic Encyclopedia of Type Strains, Phase III (KMG-III): the genomes of soil and plant-associated and newly described type strains.</title>
        <authorList>
            <person name="Whitman W."/>
        </authorList>
    </citation>
    <scope>NUCLEOTIDE SEQUENCE [LARGE SCALE GENOMIC DNA]</scope>
    <source>
        <strain evidence="2 3">CECT 8575</strain>
    </source>
</reference>
<dbReference type="NCBIfam" id="NF011654">
    <property type="entry name" value="PRK15072.1"/>
    <property type="match status" value="1"/>
</dbReference>
<dbReference type="NCBIfam" id="NF043051">
    <property type="entry name" value="ManoateDhtManD"/>
    <property type="match status" value="1"/>
</dbReference>
<gene>
    <name evidence="2" type="ORF">DFQ14_10470</name>
</gene>
<dbReference type="InterPro" id="IPR013341">
    <property type="entry name" value="Mandelate_racemase_N_dom"/>
</dbReference>
<dbReference type="InterPro" id="IPR029065">
    <property type="entry name" value="Enolase_C-like"/>
</dbReference>
<dbReference type="OrthoDB" id="9802699at2"/>
<dbReference type="AlphaFoldDB" id="A0A368VRW3"/>
<dbReference type="SFLD" id="SFLDS00001">
    <property type="entry name" value="Enolase"/>
    <property type="match status" value="1"/>
</dbReference>
<dbReference type="InterPro" id="IPR036849">
    <property type="entry name" value="Enolase-like_C_sf"/>
</dbReference>
<dbReference type="SUPFAM" id="SSF51604">
    <property type="entry name" value="Enolase C-terminal domain-like"/>
    <property type="match status" value="1"/>
</dbReference>
<organism evidence="2 3">
    <name type="scientific">Halopolyspora algeriensis</name>
    <dbReference type="NCBI Taxonomy" id="1500506"/>
    <lineage>
        <taxon>Bacteria</taxon>
        <taxon>Bacillati</taxon>
        <taxon>Actinomycetota</taxon>
        <taxon>Actinomycetes</taxon>
        <taxon>Actinomycetes incertae sedis</taxon>
        <taxon>Halopolyspora</taxon>
    </lineage>
</organism>
<dbReference type="InterPro" id="IPR013342">
    <property type="entry name" value="Mandelate_racemase_C"/>
</dbReference>
<dbReference type="GO" id="GO:0008927">
    <property type="term" value="F:mannonate dehydratase activity"/>
    <property type="evidence" value="ECO:0007669"/>
    <property type="project" value="UniProtKB-ARBA"/>
</dbReference>
<dbReference type="InterPro" id="IPR034593">
    <property type="entry name" value="DgoD-like"/>
</dbReference>
<keyword evidence="3" id="KW-1185">Reference proteome</keyword>
<evidence type="ECO:0000313" key="3">
    <source>
        <dbReference type="Proteomes" id="UP000253495"/>
    </source>
</evidence>
<dbReference type="PROSITE" id="PS00908">
    <property type="entry name" value="MR_MLE_1"/>
    <property type="match status" value="1"/>
</dbReference>
<proteinExistence type="predicted"/>
<dbReference type="InterPro" id="IPR029017">
    <property type="entry name" value="Enolase-like_N"/>
</dbReference>
<dbReference type="RefSeq" id="WP_114452553.1">
    <property type="nucleotide sequence ID" value="NZ_QPJC01000004.1"/>
</dbReference>
<protein>
    <submittedName>
        <fullName evidence="2">D-mannonate dehydratase</fullName>
    </submittedName>
</protein>
<dbReference type="InterPro" id="IPR018110">
    <property type="entry name" value="Mandel_Rmase/mucon_lact_enz_CS"/>
</dbReference>
<comment type="caution">
    <text evidence="2">The sequence shown here is derived from an EMBL/GenBank/DDBJ whole genome shotgun (WGS) entry which is preliminary data.</text>
</comment>
<dbReference type="SUPFAM" id="SSF54826">
    <property type="entry name" value="Enolase N-terminal domain-like"/>
    <property type="match status" value="1"/>
</dbReference>
<evidence type="ECO:0000313" key="2">
    <source>
        <dbReference type="EMBL" id="RCW44481.1"/>
    </source>
</evidence>
<dbReference type="GO" id="GO:0009063">
    <property type="term" value="P:amino acid catabolic process"/>
    <property type="evidence" value="ECO:0007669"/>
    <property type="project" value="InterPro"/>
</dbReference>
<dbReference type="PANTHER" id="PTHR48080:SF6">
    <property type="entry name" value="STARVATION-SENSING PROTEIN RSPA"/>
    <property type="match status" value="1"/>
</dbReference>
<dbReference type="SMART" id="SM00922">
    <property type="entry name" value="MR_MLE"/>
    <property type="match status" value="1"/>
</dbReference>
<dbReference type="SFLD" id="SFLDG00033">
    <property type="entry name" value="mannonate_dehydratase"/>
    <property type="match status" value="1"/>
</dbReference>
<dbReference type="Pfam" id="PF02746">
    <property type="entry name" value="MR_MLE_N"/>
    <property type="match status" value="1"/>
</dbReference>
<dbReference type="PANTHER" id="PTHR48080">
    <property type="entry name" value="D-GALACTONATE DEHYDRATASE-RELATED"/>
    <property type="match status" value="1"/>
</dbReference>
<dbReference type="EMBL" id="QPJC01000004">
    <property type="protein sequence ID" value="RCW44481.1"/>
    <property type="molecule type" value="Genomic_DNA"/>
</dbReference>
<evidence type="ECO:0000259" key="1">
    <source>
        <dbReference type="SMART" id="SM00922"/>
    </source>
</evidence>
<dbReference type="Proteomes" id="UP000253495">
    <property type="component" value="Unassembled WGS sequence"/>
</dbReference>
<name>A0A368VRW3_9ACTN</name>